<feature type="domain" description="DUF2510" evidence="8">
    <location>
        <begin position="35"/>
        <end position="65"/>
    </location>
</feature>
<protein>
    <submittedName>
        <fullName evidence="10">Unannotated protein</fullName>
    </submittedName>
</protein>
<sequence>MTNVPPNDDWPNQVPAAPTPSVPTPSAPTPAGPVAGWYPDGSGATRWWDGTTWGQVAAAAPTVPAAAASLYQSSPGAFSAGPPPPPWGTWSWGNGAPIDRNTLPPYDSSKKVTAGILALLLGGLGVHKFYLGYTAEGVIMILLLFCGISPIIGLIEGIIYLTKSDPEFYWTYEAAQKPWF</sequence>
<accession>A0A6J6U8T3</accession>
<name>A0A6J6U8T3_9ZZZZ</name>
<evidence type="ECO:0000256" key="5">
    <source>
        <dbReference type="SAM" id="MobiDB-lite"/>
    </source>
</evidence>
<dbReference type="EMBL" id="CAEZSF010000068">
    <property type="protein sequence ID" value="CAB4537963.1"/>
    <property type="molecule type" value="Genomic_DNA"/>
</dbReference>
<dbReference type="InterPro" id="IPR018929">
    <property type="entry name" value="DUF2510"/>
</dbReference>
<evidence type="ECO:0000256" key="4">
    <source>
        <dbReference type="ARBA" id="ARBA00023136"/>
    </source>
</evidence>
<evidence type="ECO:0000256" key="1">
    <source>
        <dbReference type="ARBA" id="ARBA00004141"/>
    </source>
</evidence>
<evidence type="ECO:0000259" key="7">
    <source>
        <dbReference type="Pfam" id="PF05154"/>
    </source>
</evidence>
<comment type="subcellular location">
    <subcellularLocation>
        <location evidence="1">Membrane</location>
        <topology evidence="1">Multi-pass membrane protein</topology>
    </subcellularLocation>
</comment>
<evidence type="ECO:0000256" key="6">
    <source>
        <dbReference type="SAM" id="Phobius"/>
    </source>
</evidence>
<organism evidence="10">
    <name type="scientific">freshwater metagenome</name>
    <dbReference type="NCBI Taxonomy" id="449393"/>
    <lineage>
        <taxon>unclassified sequences</taxon>
        <taxon>metagenomes</taxon>
        <taxon>ecological metagenomes</taxon>
    </lineage>
</organism>
<dbReference type="Pfam" id="PF10708">
    <property type="entry name" value="DUF2510"/>
    <property type="match status" value="1"/>
</dbReference>
<evidence type="ECO:0000259" key="8">
    <source>
        <dbReference type="Pfam" id="PF10708"/>
    </source>
</evidence>
<dbReference type="EMBL" id="CAEZYU010000103">
    <property type="protein sequence ID" value="CAB4754789.1"/>
    <property type="molecule type" value="Genomic_DNA"/>
</dbReference>
<evidence type="ECO:0000256" key="2">
    <source>
        <dbReference type="ARBA" id="ARBA00022692"/>
    </source>
</evidence>
<evidence type="ECO:0000313" key="9">
    <source>
        <dbReference type="EMBL" id="CAB4537963.1"/>
    </source>
</evidence>
<proteinExistence type="predicted"/>
<keyword evidence="4 6" id="KW-0472">Membrane</keyword>
<feature type="domain" description="TM2" evidence="7">
    <location>
        <begin position="109"/>
        <end position="158"/>
    </location>
</feature>
<gene>
    <name evidence="9" type="ORF">UFOPK1358_00858</name>
    <name evidence="10" type="ORF">UFOPK2766_01857</name>
</gene>
<reference evidence="10" key="1">
    <citation type="submission" date="2020-05" db="EMBL/GenBank/DDBJ databases">
        <authorList>
            <person name="Chiriac C."/>
            <person name="Salcher M."/>
            <person name="Ghai R."/>
            <person name="Kavagutti S V."/>
        </authorList>
    </citation>
    <scope>NUCLEOTIDE SEQUENCE</scope>
</reference>
<dbReference type="GO" id="GO:0016020">
    <property type="term" value="C:membrane"/>
    <property type="evidence" value="ECO:0007669"/>
    <property type="project" value="UniProtKB-SubCell"/>
</dbReference>
<keyword evidence="3 6" id="KW-1133">Transmembrane helix</keyword>
<dbReference type="InterPro" id="IPR007829">
    <property type="entry name" value="TM2"/>
</dbReference>
<feature type="compositionally biased region" description="Pro residues" evidence="5">
    <location>
        <begin position="17"/>
        <end position="31"/>
    </location>
</feature>
<evidence type="ECO:0000313" key="10">
    <source>
        <dbReference type="EMBL" id="CAB4754789.1"/>
    </source>
</evidence>
<dbReference type="AlphaFoldDB" id="A0A6J6U8T3"/>
<keyword evidence="2 6" id="KW-0812">Transmembrane</keyword>
<feature type="region of interest" description="Disordered" evidence="5">
    <location>
        <begin position="1"/>
        <end position="41"/>
    </location>
</feature>
<evidence type="ECO:0000256" key="3">
    <source>
        <dbReference type="ARBA" id="ARBA00022989"/>
    </source>
</evidence>
<feature type="transmembrane region" description="Helical" evidence="6">
    <location>
        <begin position="112"/>
        <end position="131"/>
    </location>
</feature>
<dbReference type="Pfam" id="PF05154">
    <property type="entry name" value="TM2"/>
    <property type="match status" value="1"/>
</dbReference>
<feature type="transmembrane region" description="Helical" evidence="6">
    <location>
        <begin position="137"/>
        <end position="161"/>
    </location>
</feature>